<sequence>MSMEAAQRLADNSSAVIPIDLNDIWDDFRSGLDAVFSENSMCRQRFMELYSYVYNYCTSIQELGKKKTQALNNAIAGMKIYNKFRDYLSDHVNRLVAGGTHLMDEDVLHFYTRKWEEFRFSSQVFNGICAYLNRHWVRRECEEGKKDIFEIFQLCLLIWRDIIFTTLSAQIVNALLKLIERERNGETINTRLISGVISSFVELGINEEDPCTKCPLVSVYKKHFEEIFLEDTKRFYTLESASFLQDNSVCEYVKKVEQRLAEENKRVKVYLHKSTEEILTKTCEKVLIEKHFESFNAEFKSLLEHNKVDDMGRMYALVLRTPSGLNALRDIFENFVCQQGLQAIEKCGQDIINDPKAYIETILKVHKIYHPLVSKTFRNDVGFTTALDKACERFVNSNVATVNNTSKSPELLAKYCDILLKKSSKNADEAEVEESLVQVMLVHKYIEDKDVFQKFYSRLLAKRLVNQMSASDDAEASMISKMKAACGFEYTSKLQRMFQDIGLSKDLNEKFKKMVAKSSNEKLDFDFSILVLSSGSWPFTMSAEFTLPPEFEKSVRRFTGFYTAQHCGRKLNWLYTMSKGEIQTNCFKNKYTFQASTFQMAVLLQFNSATSWTVLQLHEATQIKMDLLVQIIGVMLKIKLLVAVDGETEADLEPESKVKLFTAYKNKKFRININVPMKVEVKAEQELTLKHVEEDRKMLVQAAIVRIMKMRKTFQHQLLIGEVLTQLSSRFKPRVPMIKKCIDILIEKEYLERVDGQKDTYNYLA</sequence>
<comment type="caution">
    <text evidence="10">The sequence shown here is derived from an EMBL/GenBank/DDBJ whole genome shotgun (WGS) entry which is preliminary data.</text>
</comment>
<dbReference type="SMART" id="SM00884">
    <property type="entry name" value="Cullin_Nedd8"/>
    <property type="match status" value="1"/>
</dbReference>
<dbReference type="Proteomes" id="UP000729913">
    <property type="component" value="Unassembled WGS sequence"/>
</dbReference>
<dbReference type="GO" id="GO:0010564">
    <property type="term" value="P:regulation of cell cycle process"/>
    <property type="evidence" value="ECO:0007669"/>
    <property type="project" value="UniProtKB-ARBA"/>
</dbReference>
<dbReference type="PANTHER" id="PTHR11932">
    <property type="entry name" value="CULLIN"/>
    <property type="match status" value="1"/>
</dbReference>
<dbReference type="FunFam" id="1.20.1310.10:FF:000023">
    <property type="entry name" value="cullin-1"/>
    <property type="match status" value="1"/>
</dbReference>
<dbReference type="Pfam" id="PF10557">
    <property type="entry name" value="Cullin_Nedd8"/>
    <property type="match status" value="1"/>
</dbReference>
<dbReference type="FunFam" id="1.10.10.10:FF:000014">
    <property type="entry name" value="Cullin 1"/>
    <property type="match status" value="1"/>
</dbReference>
<comment type="similarity">
    <text evidence="7 8">Belongs to the cullin family.</text>
</comment>
<dbReference type="Pfam" id="PF00888">
    <property type="entry name" value="Cullin"/>
    <property type="match status" value="1"/>
</dbReference>
<dbReference type="FunFam" id="3.30.230.130:FF:000003">
    <property type="entry name" value="Cullin 2"/>
    <property type="match status" value="1"/>
</dbReference>
<dbReference type="GO" id="GO:1902532">
    <property type="term" value="P:negative regulation of intracellular signal transduction"/>
    <property type="evidence" value="ECO:0007669"/>
    <property type="project" value="UniProtKB-ARBA"/>
</dbReference>
<evidence type="ECO:0000256" key="2">
    <source>
        <dbReference type="ARBA" id="ARBA00022481"/>
    </source>
</evidence>
<dbReference type="GO" id="GO:0070936">
    <property type="term" value="P:protein K48-linked ubiquitination"/>
    <property type="evidence" value="ECO:0007669"/>
    <property type="project" value="UniProtKB-ARBA"/>
</dbReference>
<dbReference type="AlphaFoldDB" id="A0A8J5VDK3"/>
<dbReference type="Pfam" id="PF26557">
    <property type="entry name" value="Cullin_AB"/>
    <property type="match status" value="1"/>
</dbReference>
<dbReference type="PROSITE" id="PS01256">
    <property type="entry name" value="CULLIN_1"/>
    <property type="match status" value="1"/>
</dbReference>
<keyword evidence="4" id="KW-0833">Ubl conjugation pathway</keyword>
<feature type="domain" description="Cullin family profile" evidence="9">
    <location>
        <begin position="407"/>
        <end position="636"/>
    </location>
</feature>
<accession>A0A8J5VDK3</accession>
<evidence type="ECO:0000256" key="7">
    <source>
        <dbReference type="PROSITE-ProRule" id="PRU00330"/>
    </source>
</evidence>
<proteinExistence type="inferred from homology"/>
<evidence type="ECO:0000256" key="3">
    <source>
        <dbReference type="ARBA" id="ARBA00022499"/>
    </source>
</evidence>
<evidence type="ECO:0000259" key="9">
    <source>
        <dbReference type="PROSITE" id="PS50069"/>
    </source>
</evidence>
<name>A0A8J5VDK3_9HYME</name>
<dbReference type="PROSITE" id="PS50069">
    <property type="entry name" value="CULLIN_2"/>
    <property type="match status" value="1"/>
</dbReference>
<keyword evidence="5" id="KW-0832">Ubl conjugation</keyword>
<evidence type="ECO:0000256" key="8">
    <source>
        <dbReference type="RuleBase" id="RU003829"/>
    </source>
</evidence>
<dbReference type="GO" id="GO:0043066">
    <property type="term" value="P:negative regulation of apoptotic process"/>
    <property type="evidence" value="ECO:0007669"/>
    <property type="project" value="UniProtKB-ARBA"/>
</dbReference>
<dbReference type="GO" id="GO:0019005">
    <property type="term" value="C:SCF ubiquitin ligase complex"/>
    <property type="evidence" value="ECO:0007669"/>
    <property type="project" value="UniProtKB-ARBA"/>
</dbReference>
<dbReference type="InterPro" id="IPR016157">
    <property type="entry name" value="Cullin_CS"/>
</dbReference>
<dbReference type="FunFam" id="1.20.1310.10:FF:000019">
    <property type="entry name" value="Cullin 1"/>
    <property type="match status" value="1"/>
</dbReference>
<dbReference type="InterPro" id="IPR045093">
    <property type="entry name" value="Cullin"/>
</dbReference>
<dbReference type="GO" id="GO:0006915">
    <property type="term" value="P:apoptotic process"/>
    <property type="evidence" value="ECO:0007669"/>
    <property type="project" value="UniProtKB-ARBA"/>
</dbReference>
<dbReference type="GO" id="GO:0005634">
    <property type="term" value="C:nucleus"/>
    <property type="evidence" value="ECO:0007669"/>
    <property type="project" value="UniProtKB-ARBA"/>
</dbReference>
<dbReference type="InterPro" id="IPR001373">
    <property type="entry name" value="Cullin_N"/>
</dbReference>
<reference evidence="10" key="1">
    <citation type="submission" date="2020-03" db="EMBL/GenBank/DDBJ databases">
        <authorList>
            <person name="Chebbi M.A."/>
            <person name="Drezen J.M."/>
        </authorList>
    </citation>
    <scope>NUCLEOTIDE SEQUENCE</scope>
    <source>
        <tissue evidence="10">Whole body</tissue>
    </source>
</reference>
<dbReference type="FunFam" id="1.20.1310.10:FF:000011">
    <property type="entry name" value="Cullin 1"/>
    <property type="match status" value="1"/>
</dbReference>
<keyword evidence="2" id="KW-0488">Methylation</keyword>
<dbReference type="FunFam" id="1.20.1310.10:FF:000007">
    <property type="entry name" value="Cullin 1"/>
    <property type="match status" value="1"/>
</dbReference>
<dbReference type="GO" id="GO:0031146">
    <property type="term" value="P:SCF-dependent proteasomal ubiquitin-dependent protein catabolic process"/>
    <property type="evidence" value="ECO:0007669"/>
    <property type="project" value="UniProtKB-ARBA"/>
</dbReference>
<evidence type="ECO:0000256" key="1">
    <source>
        <dbReference type="ARBA" id="ARBA00004906"/>
    </source>
</evidence>
<gene>
    <name evidence="10" type="ORF">G9C98_000130</name>
</gene>
<evidence type="ECO:0000256" key="5">
    <source>
        <dbReference type="ARBA" id="ARBA00022843"/>
    </source>
</evidence>
<evidence type="ECO:0000313" key="11">
    <source>
        <dbReference type="Proteomes" id="UP000729913"/>
    </source>
</evidence>
<dbReference type="InterPro" id="IPR059120">
    <property type="entry name" value="Cullin-like_AB"/>
</dbReference>
<dbReference type="SMART" id="SM00182">
    <property type="entry name" value="CULLIN"/>
    <property type="match status" value="1"/>
</dbReference>
<comment type="pathway">
    <text evidence="1">Protein modification; protein ubiquitination.</text>
</comment>
<dbReference type="GO" id="GO:0031625">
    <property type="term" value="F:ubiquitin protein ligase binding"/>
    <property type="evidence" value="ECO:0007669"/>
    <property type="project" value="InterPro"/>
</dbReference>
<organism evidence="10 11">
    <name type="scientific">Cotesia typhae</name>
    <dbReference type="NCBI Taxonomy" id="2053667"/>
    <lineage>
        <taxon>Eukaryota</taxon>
        <taxon>Metazoa</taxon>
        <taxon>Ecdysozoa</taxon>
        <taxon>Arthropoda</taxon>
        <taxon>Hexapoda</taxon>
        <taxon>Insecta</taxon>
        <taxon>Pterygota</taxon>
        <taxon>Neoptera</taxon>
        <taxon>Endopterygota</taxon>
        <taxon>Hymenoptera</taxon>
        <taxon>Apocrita</taxon>
        <taxon>Ichneumonoidea</taxon>
        <taxon>Braconidae</taxon>
        <taxon>Microgastrinae</taxon>
        <taxon>Cotesia</taxon>
    </lineage>
</organism>
<keyword evidence="11" id="KW-1185">Reference proteome</keyword>
<dbReference type="InterPro" id="IPR019559">
    <property type="entry name" value="Cullin_neddylation_domain"/>
</dbReference>
<evidence type="ECO:0000256" key="4">
    <source>
        <dbReference type="ARBA" id="ARBA00022786"/>
    </source>
</evidence>
<protein>
    <recommendedName>
        <fullName evidence="6">Cullin-1</fullName>
    </recommendedName>
</protein>
<dbReference type="EMBL" id="JAAOIC020000003">
    <property type="protein sequence ID" value="KAG8042139.1"/>
    <property type="molecule type" value="Genomic_DNA"/>
</dbReference>
<evidence type="ECO:0000256" key="6">
    <source>
        <dbReference type="ARBA" id="ARBA00069612"/>
    </source>
</evidence>
<dbReference type="InterPro" id="IPR016158">
    <property type="entry name" value="Cullin_homology"/>
</dbReference>
<dbReference type="OrthoDB" id="27073at2759"/>
<keyword evidence="3" id="KW-1017">Isopeptide bond</keyword>
<dbReference type="FunFam" id="1.10.10.10:FF:000161">
    <property type="entry name" value="Cullin 1"/>
    <property type="match status" value="1"/>
</dbReference>
<evidence type="ECO:0000313" key="10">
    <source>
        <dbReference type="EMBL" id="KAG8042139.1"/>
    </source>
</evidence>
<dbReference type="FunFam" id="4.10.1030.10:FF:000002">
    <property type="entry name" value="cullin homolog 1"/>
    <property type="match status" value="1"/>
</dbReference>
<reference evidence="10" key="2">
    <citation type="submission" date="2021-04" db="EMBL/GenBank/DDBJ databases">
        <title>Genome-wide patterns of bracovirus chromosomal integration into multiple host tissues during parasitism.</title>
        <authorList>
            <person name="Chebbi M.A.C."/>
        </authorList>
    </citation>
    <scope>NUCLEOTIDE SEQUENCE</scope>
    <source>
        <tissue evidence="10">Whole body</tissue>
    </source>
</reference>